<evidence type="ECO:0000256" key="7">
    <source>
        <dbReference type="ARBA" id="ARBA00023170"/>
    </source>
</evidence>
<dbReference type="Pfam" id="PF00105">
    <property type="entry name" value="zf-C4"/>
    <property type="match status" value="1"/>
</dbReference>
<proteinExistence type="predicted"/>
<protein>
    <recommendedName>
        <fullName evidence="9">Nuclear receptor domain-containing protein</fullName>
    </recommendedName>
</protein>
<comment type="caution">
    <text evidence="10">The sequence shown here is derived from an EMBL/GenBank/DDBJ whole genome shotgun (WGS) entry which is preliminary data.</text>
</comment>
<evidence type="ECO:0000256" key="3">
    <source>
        <dbReference type="ARBA" id="ARBA00022833"/>
    </source>
</evidence>
<keyword evidence="5" id="KW-0238">DNA-binding</keyword>
<keyword evidence="6" id="KW-0804">Transcription</keyword>
<evidence type="ECO:0000256" key="8">
    <source>
        <dbReference type="ARBA" id="ARBA00023242"/>
    </source>
</evidence>
<dbReference type="GO" id="GO:0000978">
    <property type="term" value="F:RNA polymerase II cis-regulatory region sequence-specific DNA binding"/>
    <property type="evidence" value="ECO:0007669"/>
    <property type="project" value="TreeGrafter"/>
</dbReference>
<dbReference type="GO" id="GO:0030154">
    <property type="term" value="P:cell differentiation"/>
    <property type="evidence" value="ECO:0007669"/>
    <property type="project" value="TreeGrafter"/>
</dbReference>
<dbReference type="InterPro" id="IPR013088">
    <property type="entry name" value="Znf_NHR/GATA"/>
</dbReference>
<dbReference type="EMBL" id="VCGU01000004">
    <property type="protein sequence ID" value="TRY76719.1"/>
    <property type="molecule type" value="Genomic_DNA"/>
</dbReference>
<dbReference type="InterPro" id="IPR001628">
    <property type="entry name" value="Znf_hrmn_rcpt"/>
</dbReference>
<keyword evidence="1" id="KW-0479">Metal-binding</keyword>
<organism evidence="10 11">
    <name type="scientific">Tigriopus californicus</name>
    <name type="common">Marine copepod</name>
    <dbReference type="NCBI Taxonomy" id="6832"/>
    <lineage>
        <taxon>Eukaryota</taxon>
        <taxon>Metazoa</taxon>
        <taxon>Ecdysozoa</taxon>
        <taxon>Arthropoda</taxon>
        <taxon>Crustacea</taxon>
        <taxon>Multicrustacea</taxon>
        <taxon>Hexanauplia</taxon>
        <taxon>Copepoda</taxon>
        <taxon>Harpacticoida</taxon>
        <taxon>Harpacticidae</taxon>
        <taxon>Tigriopus</taxon>
    </lineage>
</organism>
<dbReference type="GO" id="GO:0045944">
    <property type="term" value="P:positive regulation of transcription by RNA polymerase II"/>
    <property type="evidence" value="ECO:0007669"/>
    <property type="project" value="TreeGrafter"/>
</dbReference>
<dbReference type="PANTHER" id="PTHR24082">
    <property type="entry name" value="NUCLEAR HORMONE RECEPTOR"/>
    <property type="match status" value="1"/>
</dbReference>
<dbReference type="STRING" id="6832.A0A553PGA9"/>
<dbReference type="PRINTS" id="PR00047">
    <property type="entry name" value="STROIDFINGER"/>
</dbReference>
<dbReference type="InterPro" id="IPR035500">
    <property type="entry name" value="NHR-like_dom_sf"/>
</dbReference>
<dbReference type="AlphaFoldDB" id="A0A553PGA9"/>
<dbReference type="GO" id="GO:0009755">
    <property type="term" value="P:hormone-mediated signaling pathway"/>
    <property type="evidence" value="ECO:0007669"/>
    <property type="project" value="TreeGrafter"/>
</dbReference>
<dbReference type="SUPFAM" id="SSF48508">
    <property type="entry name" value="Nuclear receptor ligand-binding domain"/>
    <property type="match status" value="1"/>
</dbReference>
<keyword evidence="3" id="KW-0862">Zinc</keyword>
<keyword evidence="7" id="KW-0675">Receptor</keyword>
<evidence type="ECO:0000256" key="6">
    <source>
        <dbReference type="ARBA" id="ARBA00023163"/>
    </source>
</evidence>
<reference evidence="10 11" key="1">
    <citation type="journal article" date="2018" name="Nat. Ecol. Evol.">
        <title>Genomic signatures of mitonuclear coevolution across populations of Tigriopus californicus.</title>
        <authorList>
            <person name="Barreto F.S."/>
            <person name="Watson E.T."/>
            <person name="Lima T.G."/>
            <person name="Willett C.S."/>
            <person name="Edmands S."/>
            <person name="Li W."/>
            <person name="Burton R.S."/>
        </authorList>
    </citation>
    <scope>NUCLEOTIDE SEQUENCE [LARGE SCALE GENOMIC DNA]</scope>
    <source>
        <strain evidence="10 11">San Diego</strain>
    </source>
</reference>
<keyword evidence="2" id="KW-0863">Zinc-finger</keyword>
<evidence type="ECO:0000256" key="4">
    <source>
        <dbReference type="ARBA" id="ARBA00023015"/>
    </source>
</evidence>
<keyword evidence="4" id="KW-0805">Transcription regulation</keyword>
<keyword evidence="8" id="KW-0539">Nucleus</keyword>
<sequence length="789" mass="89180">MTLVKRKRVCVPKGTAEESTSKECAVCGITSETFHLNYGASTCFSCRAFFRRAIERSRNPKFVCKKGGTCEVNPVSRKSCRKCRFNKCLSAGMKTDFVLDDSQKKIRFRRLLQKLEDQGIESKDMVVKKAGKSSLNRVRLKYIKKRNETQALNDVELEGHTNEKLAPKTAAATVTSATMAFSVPAASAASTASATAISRDEPTSIVDILETNSPDGIRPLFQGLKRSPSTNSETSIIDLGSERGTPLITIKEEFWMKPEPDTLTTLEPESPQILDELLILDEVDLSTAALLGFSPSSAISQNFKSFQDNWDKIVSRNPVSFSLVQSVLKFHSSATMHQFNHIPDFSKRFLHNYMEFLQNRLVEFSEMNAHFNLLGSRDRRVLLEKNGPLLAAIALGNYFGRMDSGTQQVMWFFLGDYAPTIGALELQLQSFLFTCYSLQLSQNDDHLSEAFDHMKALGAYGIQFNWIGPLINVLLFNTDARTLNLLENPCRVVQFHNESIELFQETGLNSFQICQLLNTINDVKTCFLAKIYWGDIFSDASTSTELHLPSTSLEDLWIQMDCAKIDSIIRDVSFGEEFMMECVMFNLDVPLSKTFFKTISRLWGYRFLCIMKSCSEFLQLTLLEQNALASMAAVPAFGLIQAKIEHLNSGDDQIKFGCGNNDINLFIEKYKHQIGPGNWKAMRLRDMNKKQNLFDNACENRMLNLINSLKQLVMDPTIFKVLLLYVLFSSADMIFPTGHMVQNVCQRYLMYLTRYVRENYANGEKVLSTGLSDIKVLSDVMKNVCHIKV</sequence>
<dbReference type="SMART" id="SM00399">
    <property type="entry name" value="ZnF_C4"/>
    <property type="match status" value="1"/>
</dbReference>
<evidence type="ECO:0000313" key="10">
    <source>
        <dbReference type="EMBL" id="TRY76719.1"/>
    </source>
</evidence>
<evidence type="ECO:0000256" key="1">
    <source>
        <dbReference type="ARBA" id="ARBA00022723"/>
    </source>
</evidence>
<evidence type="ECO:0000256" key="5">
    <source>
        <dbReference type="ARBA" id="ARBA00023125"/>
    </source>
</evidence>
<evidence type="ECO:0000313" key="11">
    <source>
        <dbReference type="Proteomes" id="UP000318571"/>
    </source>
</evidence>
<name>A0A553PGA9_TIGCA</name>
<dbReference type="PANTHER" id="PTHR24082:SF493">
    <property type="entry name" value="NUCLEAR HORMONE RECEPTOR FAMILY MEMBER NHR-7"/>
    <property type="match status" value="1"/>
</dbReference>
<dbReference type="Gene3D" id="1.10.565.10">
    <property type="entry name" value="Retinoid X Receptor"/>
    <property type="match status" value="1"/>
</dbReference>
<dbReference type="InterPro" id="IPR050234">
    <property type="entry name" value="Nuclear_hormone_rcpt_NR1"/>
</dbReference>
<evidence type="ECO:0000259" key="9">
    <source>
        <dbReference type="PROSITE" id="PS51030"/>
    </source>
</evidence>
<gene>
    <name evidence="10" type="ORF">TCAL_07927</name>
</gene>
<dbReference type="Proteomes" id="UP000318571">
    <property type="component" value="Chromosome 5"/>
</dbReference>
<dbReference type="GO" id="GO:0000122">
    <property type="term" value="P:negative regulation of transcription by RNA polymerase II"/>
    <property type="evidence" value="ECO:0007669"/>
    <property type="project" value="TreeGrafter"/>
</dbReference>
<dbReference type="Gene3D" id="3.30.50.10">
    <property type="entry name" value="Erythroid Transcription Factor GATA-1, subunit A"/>
    <property type="match status" value="1"/>
</dbReference>
<feature type="domain" description="Nuclear receptor" evidence="9">
    <location>
        <begin position="21"/>
        <end position="100"/>
    </location>
</feature>
<keyword evidence="11" id="KW-1185">Reference proteome</keyword>
<dbReference type="CDD" id="cd06916">
    <property type="entry name" value="NR_DBD_like"/>
    <property type="match status" value="1"/>
</dbReference>
<dbReference type="GO" id="GO:0004879">
    <property type="term" value="F:nuclear receptor activity"/>
    <property type="evidence" value="ECO:0007669"/>
    <property type="project" value="TreeGrafter"/>
</dbReference>
<dbReference type="SUPFAM" id="SSF57716">
    <property type="entry name" value="Glucocorticoid receptor-like (DNA-binding domain)"/>
    <property type="match status" value="1"/>
</dbReference>
<dbReference type="GO" id="GO:0008270">
    <property type="term" value="F:zinc ion binding"/>
    <property type="evidence" value="ECO:0007669"/>
    <property type="project" value="UniProtKB-KW"/>
</dbReference>
<evidence type="ECO:0000256" key="2">
    <source>
        <dbReference type="ARBA" id="ARBA00022771"/>
    </source>
</evidence>
<dbReference type="PROSITE" id="PS00031">
    <property type="entry name" value="NUCLEAR_REC_DBD_1"/>
    <property type="match status" value="1"/>
</dbReference>
<accession>A0A553PGA9</accession>
<dbReference type="PROSITE" id="PS51030">
    <property type="entry name" value="NUCLEAR_REC_DBD_2"/>
    <property type="match status" value="1"/>
</dbReference>